<accession>A0ABT9WSX5</accession>
<reference evidence="1 2" key="1">
    <citation type="submission" date="2023-07" db="EMBL/GenBank/DDBJ databases">
        <title>Genomic Encyclopedia of Type Strains, Phase IV (KMG-IV): sequencing the most valuable type-strain genomes for metagenomic binning, comparative biology and taxonomic classification.</title>
        <authorList>
            <person name="Goeker M."/>
        </authorList>
    </citation>
    <scope>NUCLEOTIDE SEQUENCE [LARGE SCALE GENOMIC DNA]</scope>
    <source>
        <strain evidence="1 2">DSM 23837</strain>
    </source>
</reference>
<protein>
    <submittedName>
        <fullName evidence="1">Uncharacterized protein</fullName>
    </submittedName>
</protein>
<sequence length="73" mass="8063">MNITWSPRPLSDLGDLIGYTIMIICEEGAYTGGLKNITEMDIDIEVGEGEVLSIGRKMLESDLTELYIAEVLI</sequence>
<keyword evidence="2" id="KW-1185">Reference proteome</keyword>
<evidence type="ECO:0000313" key="2">
    <source>
        <dbReference type="Proteomes" id="UP001223586"/>
    </source>
</evidence>
<proteinExistence type="predicted"/>
<comment type="caution">
    <text evidence="1">The sequence shown here is derived from an EMBL/GenBank/DDBJ whole genome shotgun (WGS) entry which is preliminary data.</text>
</comment>
<organism evidence="1 2">
    <name type="scientific">Bacillus chungangensis</name>
    <dbReference type="NCBI Taxonomy" id="587633"/>
    <lineage>
        <taxon>Bacteria</taxon>
        <taxon>Bacillati</taxon>
        <taxon>Bacillota</taxon>
        <taxon>Bacilli</taxon>
        <taxon>Bacillales</taxon>
        <taxon>Bacillaceae</taxon>
        <taxon>Bacillus</taxon>
    </lineage>
</organism>
<name>A0ABT9WSX5_9BACI</name>
<dbReference type="EMBL" id="JAUSTT010000011">
    <property type="protein sequence ID" value="MDQ0176238.1"/>
    <property type="molecule type" value="Genomic_DNA"/>
</dbReference>
<gene>
    <name evidence="1" type="ORF">J2S08_002075</name>
</gene>
<dbReference type="RefSeq" id="WP_307229245.1">
    <property type="nucleotide sequence ID" value="NZ_JAUSTT010000011.1"/>
</dbReference>
<evidence type="ECO:0000313" key="1">
    <source>
        <dbReference type="EMBL" id="MDQ0176238.1"/>
    </source>
</evidence>
<dbReference type="Proteomes" id="UP001223586">
    <property type="component" value="Unassembled WGS sequence"/>
</dbReference>